<evidence type="ECO:0000259" key="4">
    <source>
        <dbReference type="Pfam" id="PF07557"/>
    </source>
</evidence>
<feature type="compositionally biased region" description="Basic and acidic residues" evidence="3">
    <location>
        <begin position="459"/>
        <end position="474"/>
    </location>
</feature>
<dbReference type="GO" id="GO:0000775">
    <property type="term" value="C:chromosome, centromeric region"/>
    <property type="evidence" value="ECO:0007669"/>
    <property type="project" value="InterPro"/>
</dbReference>
<dbReference type="GO" id="GO:0045132">
    <property type="term" value="P:meiotic chromosome segregation"/>
    <property type="evidence" value="ECO:0007669"/>
    <property type="project" value="InterPro"/>
</dbReference>
<dbReference type="AlphaFoldDB" id="A0A168CQ48"/>
<keyword evidence="2" id="KW-0159">Chromosome partition</keyword>
<feature type="compositionally biased region" description="Basic and acidic residues" evidence="3">
    <location>
        <begin position="278"/>
        <end position="288"/>
    </location>
</feature>
<dbReference type="OrthoDB" id="5394106at2759"/>
<keyword evidence="6" id="KW-1185">Reference proteome</keyword>
<evidence type="ECO:0000256" key="2">
    <source>
        <dbReference type="ARBA" id="ARBA00022829"/>
    </source>
</evidence>
<feature type="compositionally biased region" description="Low complexity" evidence="3">
    <location>
        <begin position="431"/>
        <end position="453"/>
    </location>
</feature>
<feature type="region of interest" description="Disordered" evidence="3">
    <location>
        <begin position="186"/>
        <end position="481"/>
    </location>
</feature>
<feature type="compositionally biased region" description="Basic and acidic residues" evidence="3">
    <location>
        <begin position="99"/>
        <end position="112"/>
    </location>
</feature>
<dbReference type="EMBL" id="AZGY01000007">
    <property type="protein sequence ID" value="KZZ96879.1"/>
    <property type="molecule type" value="Genomic_DNA"/>
</dbReference>
<dbReference type="GO" id="GO:0005634">
    <property type="term" value="C:nucleus"/>
    <property type="evidence" value="ECO:0007669"/>
    <property type="project" value="InterPro"/>
</dbReference>
<dbReference type="STRING" id="1081109.A0A168CQ48"/>
<name>A0A168CQ48_9HYPO</name>
<feature type="domain" description="Shugoshin C-terminal" evidence="4">
    <location>
        <begin position="367"/>
        <end position="390"/>
    </location>
</feature>
<feature type="compositionally biased region" description="Polar residues" evidence="3">
    <location>
        <begin position="35"/>
        <end position="54"/>
    </location>
</feature>
<protein>
    <submittedName>
        <fullName evidence="5">Shugoshin</fullName>
    </submittedName>
</protein>
<dbReference type="Proteomes" id="UP000078544">
    <property type="component" value="Unassembled WGS sequence"/>
</dbReference>
<feature type="compositionally biased region" description="Basic and acidic residues" evidence="3">
    <location>
        <begin position="524"/>
        <end position="538"/>
    </location>
</feature>
<comment type="caution">
    <text evidence="5">The sequence shown here is derived from an EMBL/GenBank/DDBJ whole genome shotgun (WGS) entry which is preliminary data.</text>
</comment>
<comment type="similarity">
    <text evidence="1">Belongs to the shugoshin family.</text>
</comment>
<feature type="compositionally biased region" description="Basic and acidic residues" evidence="3">
    <location>
        <begin position="230"/>
        <end position="244"/>
    </location>
</feature>
<feature type="region of interest" description="Disordered" evidence="3">
    <location>
        <begin position="19"/>
        <end position="56"/>
    </location>
</feature>
<dbReference type="InterPro" id="IPR011515">
    <property type="entry name" value="Shugoshin_C"/>
</dbReference>
<dbReference type="Pfam" id="PF07557">
    <property type="entry name" value="Shugoshin_C"/>
    <property type="match status" value="1"/>
</dbReference>
<evidence type="ECO:0000313" key="6">
    <source>
        <dbReference type="Proteomes" id="UP000078544"/>
    </source>
</evidence>
<accession>A0A168CQ48</accession>
<feature type="region of interest" description="Disordered" evidence="3">
    <location>
        <begin position="99"/>
        <end position="162"/>
    </location>
</feature>
<feature type="compositionally biased region" description="Polar residues" evidence="3">
    <location>
        <begin position="294"/>
        <end position="305"/>
    </location>
</feature>
<reference evidence="5 6" key="1">
    <citation type="journal article" date="2016" name="Genome Biol. Evol.">
        <title>Divergent and convergent evolution of fungal pathogenicity.</title>
        <authorList>
            <person name="Shang Y."/>
            <person name="Xiao G."/>
            <person name="Zheng P."/>
            <person name="Cen K."/>
            <person name="Zhan S."/>
            <person name="Wang C."/>
        </authorList>
    </citation>
    <scope>NUCLEOTIDE SEQUENCE [LARGE SCALE GENOMIC DNA]</scope>
    <source>
        <strain evidence="5 6">RCEF 2490</strain>
    </source>
</reference>
<feature type="region of interest" description="Disordered" evidence="3">
    <location>
        <begin position="521"/>
        <end position="571"/>
    </location>
</feature>
<feature type="compositionally biased region" description="Basic and acidic residues" evidence="3">
    <location>
        <begin position="383"/>
        <end position="396"/>
    </location>
</feature>
<organism evidence="5 6">
    <name type="scientific">Moelleriella libera RCEF 2490</name>
    <dbReference type="NCBI Taxonomy" id="1081109"/>
    <lineage>
        <taxon>Eukaryota</taxon>
        <taxon>Fungi</taxon>
        <taxon>Dikarya</taxon>
        <taxon>Ascomycota</taxon>
        <taxon>Pezizomycotina</taxon>
        <taxon>Sordariomycetes</taxon>
        <taxon>Hypocreomycetidae</taxon>
        <taxon>Hypocreales</taxon>
        <taxon>Clavicipitaceae</taxon>
        <taxon>Moelleriella</taxon>
    </lineage>
</organism>
<feature type="compositionally biased region" description="Polar residues" evidence="3">
    <location>
        <begin position="333"/>
        <end position="344"/>
    </location>
</feature>
<gene>
    <name evidence="5" type="ORF">AAL_04108</name>
</gene>
<evidence type="ECO:0000256" key="1">
    <source>
        <dbReference type="ARBA" id="ARBA00010845"/>
    </source>
</evidence>
<evidence type="ECO:0000313" key="5">
    <source>
        <dbReference type="EMBL" id="KZZ96879.1"/>
    </source>
</evidence>
<proteinExistence type="inferred from homology"/>
<evidence type="ECO:0000256" key="3">
    <source>
        <dbReference type="SAM" id="MobiDB-lite"/>
    </source>
</evidence>
<sequence length="571" mass="62042">MAIRVKMEAQLAEWSTLLSGLGSEPPLKRRHSPSVRRSLQPRMSFSAARTSPSQRRLREIARDIEELGSIAERPSSRQSLNPEQIRALQCKADAAILESLDKPTRLEQEPTKTDFPAQPPPAKPDIIGTSNPLEPPVSLHSPKAHKSIELPLPSPEKPKAEPLALLQKPSGQAIAPVRELDLAPPRLGAKRKFSQDELTMKVSRPLSDENAPQQGDAEKTSIRQKAGGKTLKELAHIRKVDRQRQAVTSTPRKPLAPKNNNDDIGSPKKPSKLSAADEVVKTKTETFKSKPVRVQTTASTKSNAPMRTKDQAMEKVSTAENSRMSDLAAKVQENASTLDSSGQASGEIEPRSDTPPPAEISLGGETSRPSRRNRTAVSYAEPNLRDKMRRPTKELFDAVTGEGKYTRRASHCDQQLPDGPKIKRESDAGESSQFSRSLGGSLGGSPSSLESSSDPASHPNEKITDSNHSEERTKYRLRTVSTHPKPAAIAVASGFIASDSNSGISINEGDGVDVYEFASSSPQVDKEAAVEATKDRRQQGATTRRRSAAVDSAKGTATKERSASRRRSMMI</sequence>